<dbReference type="RefSeq" id="WP_302041860.1">
    <property type="nucleotide sequence ID" value="NZ_JAUKPO010000042.1"/>
</dbReference>
<organism evidence="1 2">
    <name type="scientific">Rhodocytophaga aerolata</name>
    <dbReference type="NCBI Taxonomy" id="455078"/>
    <lineage>
        <taxon>Bacteria</taxon>
        <taxon>Pseudomonadati</taxon>
        <taxon>Bacteroidota</taxon>
        <taxon>Cytophagia</taxon>
        <taxon>Cytophagales</taxon>
        <taxon>Rhodocytophagaceae</taxon>
        <taxon>Rhodocytophaga</taxon>
    </lineage>
</organism>
<proteinExistence type="predicted"/>
<accession>A0ABT8RJG8</accession>
<evidence type="ECO:0008006" key="3">
    <source>
        <dbReference type="Google" id="ProtNLM"/>
    </source>
</evidence>
<protein>
    <recommendedName>
        <fullName evidence="3">ParA family protein</fullName>
    </recommendedName>
</protein>
<name>A0ABT8RJG8_9BACT</name>
<sequence>METTVIASKQIILSTQAKGGSGKTAVSTFIAGENQTAQIADFDTFCRSISTILPFRNPMIFSLHNKNGIYDKSRILQFFQEVEQSTLDYFICDLSSRDSCEIPFYLPANDGVIMEYLKLADIQLCFAVVIAGGNMFTSCLEYLKSIHKTYKGGSIILAYKNLFFEFSNNQSLALSRFCEDNSILLKHLPVLN</sequence>
<comment type="caution">
    <text evidence="1">The sequence shown here is derived from an EMBL/GenBank/DDBJ whole genome shotgun (WGS) entry which is preliminary data.</text>
</comment>
<reference evidence="1" key="1">
    <citation type="submission" date="2023-07" db="EMBL/GenBank/DDBJ databases">
        <title>The genome sequence of Rhodocytophaga aerolata KACC 12507.</title>
        <authorList>
            <person name="Zhang X."/>
        </authorList>
    </citation>
    <scope>NUCLEOTIDE SEQUENCE</scope>
    <source>
        <strain evidence="1">KACC 12507</strain>
    </source>
</reference>
<gene>
    <name evidence="1" type="ORF">Q0590_32600</name>
</gene>
<dbReference type="EMBL" id="JAUKPO010000042">
    <property type="protein sequence ID" value="MDO1451060.1"/>
    <property type="molecule type" value="Genomic_DNA"/>
</dbReference>
<keyword evidence="2" id="KW-1185">Reference proteome</keyword>
<evidence type="ECO:0000313" key="1">
    <source>
        <dbReference type="EMBL" id="MDO1451060.1"/>
    </source>
</evidence>
<dbReference type="SUPFAM" id="SSF52540">
    <property type="entry name" value="P-loop containing nucleoside triphosphate hydrolases"/>
    <property type="match status" value="1"/>
</dbReference>
<evidence type="ECO:0000313" key="2">
    <source>
        <dbReference type="Proteomes" id="UP001168528"/>
    </source>
</evidence>
<dbReference type="InterPro" id="IPR027417">
    <property type="entry name" value="P-loop_NTPase"/>
</dbReference>
<dbReference type="Proteomes" id="UP001168528">
    <property type="component" value="Unassembled WGS sequence"/>
</dbReference>